<accession>A0A127M276</accession>
<dbReference type="SUPFAM" id="SSF46785">
    <property type="entry name" value="Winged helix' DNA-binding domain"/>
    <property type="match status" value="1"/>
</dbReference>
<dbReference type="InterPro" id="IPR036390">
    <property type="entry name" value="WH_DNA-bd_sf"/>
</dbReference>
<evidence type="ECO:0000313" key="2">
    <source>
        <dbReference type="Proteomes" id="UP000074119"/>
    </source>
</evidence>
<dbReference type="PANTHER" id="PTHR33221">
    <property type="entry name" value="WINGED HELIX-TURN-HELIX TRANSCRIPTIONAL REGULATOR, RRF2 FAMILY"/>
    <property type="match status" value="1"/>
</dbReference>
<dbReference type="AlphaFoldDB" id="A0A127M276"/>
<evidence type="ECO:0008006" key="3">
    <source>
        <dbReference type="Google" id="ProtNLM"/>
    </source>
</evidence>
<evidence type="ECO:0000313" key="1">
    <source>
        <dbReference type="EMBL" id="AMO67310.1"/>
    </source>
</evidence>
<sequence>MMSNTRFAVAVHVLTVISLDETRPISSQLIASSVGTNAALIRRLLISLNDAKITSSERGASGGVRLARPASSITLFDVWRAVDEEGQLFRVHPTSNPQCPVGRNIEGLLGGVLSSTQCMVEAVLGKVTIRDLVAKVEIAG</sequence>
<name>A0A127M276_9GAMM</name>
<dbReference type="InterPro" id="IPR036388">
    <property type="entry name" value="WH-like_DNA-bd_sf"/>
</dbReference>
<dbReference type="PROSITE" id="PS51197">
    <property type="entry name" value="HTH_RRF2_2"/>
    <property type="match status" value="1"/>
</dbReference>
<dbReference type="EMBL" id="CP014544">
    <property type="protein sequence ID" value="AMO67310.1"/>
    <property type="molecule type" value="Genomic_DNA"/>
</dbReference>
<proteinExistence type="predicted"/>
<dbReference type="GO" id="GO:0005829">
    <property type="term" value="C:cytosol"/>
    <property type="evidence" value="ECO:0007669"/>
    <property type="project" value="TreeGrafter"/>
</dbReference>
<reference evidence="1 2" key="1">
    <citation type="submission" date="2015-12" db="EMBL/GenBank/DDBJ databases">
        <authorList>
            <person name="Shamseldin A."/>
            <person name="Moawad H."/>
            <person name="Abd El-Rahim W.M."/>
            <person name="Sadowsky M.J."/>
        </authorList>
    </citation>
    <scope>NUCLEOTIDE SEQUENCE [LARGE SCALE GENOMIC DNA]</scope>
    <source>
        <strain evidence="1 2">SM2</strain>
    </source>
</reference>
<dbReference type="KEGG" id="zal:AZF00_02895"/>
<dbReference type="Gene3D" id="1.10.10.10">
    <property type="entry name" value="Winged helix-like DNA-binding domain superfamily/Winged helix DNA-binding domain"/>
    <property type="match status" value="1"/>
</dbReference>
<dbReference type="Pfam" id="PF02082">
    <property type="entry name" value="Rrf2"/>
    <property type="match status" value="1"/>
</dbReference>
<dbReference type="STRING" id="1470434.AZF00_02895"/>
<dbReference type="GO" id="GO:0003700">
    <property type="term" value="F:DNA-binding transcription factor activity"/>
    <property type="evidence" value="ECO:0007669"/>
    <property type="project" value="TreeGrafter"/>
</dbReference>
<gene>
    <name evidence="1" type="ORF">AZF00_02895</name>
</gene>
<protein>
    <recommendedName>
        <fullName evidence="3">HTH-type transcriptional regulator YwnA</fullName>
    </recommendedName>
</protein>
<dbReference type="PANTHER" id="PTHR33221:SF15">
    <property type="entry name" value="HTH-TYPE TRANSCRIPTIONAL REGULATOR YWGB-RELATED"/>
    <property type="match status" value="1"/>
</dbReference>
<dbReference type="InterPro" id="IPR000944">
    <property type="entry name" value="Tscrpt_reg_Rrf2"/>
</dbReference>
<organism evidence="1 2">
    <name type="scientific">Zhongshania aliphaticivorans</name>
    <dbReference type="NCBI Taxonomy" id="1470434"/>
    <lineage>
        <taxon>Bacteria</taxon>
        <taxon>Pseudomonadati</taxon>
        <taxon>Pseudomonadota</taxon>
        <taxon>Gammaproteobacteria</taxon>
        <taxon>Cellvibrionales</taxon>
        <taxon>Spongiibacteraceae</taxon>
        <taxon>Zhongshania</taxon>
    </lineage>
</organism>
<dbReference type="Proteomes" id="UP000074119">
    <property type="component" value="Chromosome"/>
</dbReference>